<evidence type="ECO:0000313" key="2">
    <source>
        <dbReference type="Proteomes" id="UP000194127"/>
    </source>
</evidence>
<proteinExistence type="predicted"/>
<dbReference type="GeneID" id="36330679"/>
<feature type="non-terminal residue" evidence="1">
    <location>
        <position position="1"/>
    </location>
</feature>
<dbReference type="Proteomes" id="UP000194127">
    <property type="component" value="Unassembled WGS sequence"/>
</dbReference>
<protein>
    <submittedName>
        <fullName evidence="1">Uncharacterized protein</fullName>
    </submittedName>
</protein>
<accession>A0A1X6MZ94</accession>
<name>A0A1X6MZ94_9APHY</name>
<organism evidence="1 2">
    <name type="scientific">Postia placenta MAD-698-R-SB12</name>
    <dbReference type="NCBI Taxonomy" id="670580"/>
    <lineage>
        <taxon>Eukaryota</taxon>
        <taxon>Fungi</taxon>
        <taxon>Dikarya</taxon>
        <taxon>Basidiomycota</taxon>
        <taxon>Agaricomycotina</taxon>
        <taxon>Agaricomycetes</taxon>
        <taxon>Polyporales</taxon>
        <taxon>Adustoporiaceae</taxon>
        <taxon>Rhodonia</taxon>
    </lineage>
</organism>
<dbReference type="AlphaFoldDB" id="A0A1X6MZ94"/>
<gene>
    <name evidence="1" type="ORF">POSPLADRAFT_1144760</name>
</gene>
<keyword evidence="2" id="KW-1185">Reference proteome</keyword>
<sequence length="71" mass="8180">HYVKLHETGVKVDCGSSQCALSKAHRHTARNCGCPRTYQEIQRIQNLYRTRCPACESAAWKIVERESGRQY</sequence>
<dbReference type="OrthoDB" id="3197992at2759"/>
<dbReference type="RefSeq" id="XP_024338482.1">
    <property type="nucleotide sequence ID" value="XM_024485730.1"/>
</dbReference>
<evidence type="ECO:0000313" key="1">
    <source>
        <dbReference type="EMBL" id="OSX61688.1"/>
    </source>
</evidence>
<reference evidence="1" key="1">
    <citation type="submission" date="2017-04" db="EMBL/GenBank/DDBJ databases">
        <title>Genome Sequence of the Model Brown-Rot Fungus Postia placenta SB12.</title>
        <authorList>
            <consortium name="DOE Joint Genome Institute"/>
            <person name="Gaskell J."/>
            <person name="Kersten P."/>
            <person name="Larrondo L.F."/>
            <person name="Canessa P."/>
            <person name="Martinez D."/>
            <person name="Hibbett D."/>
            <person name="Schmoll M."/>
            <person name="Kubicek C.P."/>
            <person name="Martinez A.T."/>
            <person name="Yadav J."/>
            <person name="Master E."/>
            <person name="Magnuson J.K."/>
            <person name="James T."/>
            <person name="Yaver D."/>
            <person name="Berka R."/>
            <person name="Labutti K."/>
            <person name="Lipzen A."/>
            <person name="Aerts A."/>
            <person name="Barry K."/>
            <person name="Henrissat B."/>
            <person name="Blanchette R."/>
            <person name="Grigoriev I."/>
            <person name="Cullen D."/>
        </authorList>
    </citation>
    <scope>NUCLEOTIDE SEQUENCE [LARGE SCALE GENOMIC DNA]</scope>
    <source>
        <strain evidence="1">MAD-698-R-SB12</strain>
    </source>
</reference>
<dbReference type="EMBL" id="KZ110598">
    <property type="protein sequence ID" value="OSX61688.1"/>
    <property type="molecule type" value="Genomic_DNA"/>
</dbReference>